<evidence type="ECO:0008006" key="7">
    <source>
        <dbReference type="Google" id="ProtNLM"/>
    </source>
</evidence>
<dbReference type="EMBL" id="HG969191">
    <property type="protein sequence ID" value="CDO47419.1"/>
    <property type="molecule type" value="Genomic_DNA"/>
</dbReference>
<dbReference type="InterPro" id="IPR024064">
    <property type="entry name" value="FdhE-like_sf"/>
</dbReference>
<dbReference type="GO" id="GO:0008199">
    <property type="term" value="F:ferric iron binding"/>
    <property type="evidence" value="ECO:0007669"/>
    <property type="project" value="TreeGrafter"/>
</dbReference>
<evidence type="ECO:0000256" key="1">
    <source>
        <dbReference type="ARBA" id="ARBA00022490"/>
    </source>
</evidence>
<protein>
    <recommendedName>
        <fullName evidence="7">Formate dehydrogenase accessory protein FdhE</fullName>
    </recommendedName>
</protein>
<dbReference type="SUPFAM" id="SSF144020">
    <property type="entry name" value="FdhE-like"/>
    <property type="match status" value="1"/>
</dbReference>
<dbReference type="InterPro" id="IPR056797">
    <property type="entry name" value="FdhE_central"/>
</dbReference>
<name>X5MGJ5_BARHN</name>
<feature type="domain" description="FdhE N-terminal" evidence="2">
    <location>
        <begin position="27"/>
        <end position="193"/>
    </location>
</feature>
<accession>X5MGJ5</accession>
<dbReference type="RefSeq" id="WP_038488395.1">
    <property type="nucleotide sequence ID" value="NZ_CACVBK010000010.1"/>
</dbReference>
<dbReference type="STRING" id="38323.BM1374165_01443"/>
<dbReference type="PANTHER" id="PTHR37689">
    <property type="entry name" value="PROTEIN FDHE"/>
    <property type="match status" value="1"/>
</dbReference>
<dbReference type="GO" id="GO:0005829">
    <property type="term" value="C:cytosol"/>
    <property type="evidence" value="ECO:0007669"/>
    <property type="project" value="TreeGrafter"/>
</dbReference>
<keyword evidence="1" id="KW-0963">Cytoplasm</keyword>
<dbReference type="Pfam" id="PF24860">
    <property type="entry name" value="FdhE_C"/>
    <property type="match status" value="1"/>
</dbReference>
<dbReference type="Proteomes" id="UP000019801">
    <property type="component" value="Chromosome I"/>
</dbReference>
<dbReference type="InterPro" id="IPR056774">
    <property type="entry name" value="FdhE_N"/>
</dbReference>
<evidence type="ECO:0000259" key="4">
    <source>
        <dbReference type="Pfam" id="PF24860"/>
    </source>
</evidence>
<dbReference type="AlphaFoldDB" id="X5MGJ5"/>
<reference evidence="6" key="1">
    <citation type="submission" date="2013-11" db="EMBL/GenBank/DDBJ databases">
        <title>Genome sequencing of Bartonella spp. isolated from human blood.</title>
        <authorList>
            <person name="Raoult D."/>
        </authorList>
    </citation>
    <scope>NUCLEOTIDE SEQUENCE</scope>
    <source>
        <strain evidence="6">BM1374165</strain>
    </source>
</reference>
<dbReference type="InterPro" id="IPR056796">
    <property type="entry name" value="FdhE_C"/>
</dbReference>
<dbReference type="PATRIC" id="fig|38323.4.peg.1567"/>
<dbReference type="KEGG" id="bhs:BM1374165_01443"/>
<dbReference type="Pfam" id="PF24859">
    <property type="entry name" value="FdhE_central"/>
    <property type="match status" value="1"/>
</dbReference>
<dbReference type="InterPro" id="IPR006452">
    <property type="entry name" value="Formate_DH_accessory"/>
</dbReference>
<evidence type="ECO:0000259" key="3">
    <source>
        <dbReference type="Pfam" id="PF24859"/>
    </source>
</evidence>
<dbReference type="Gene3D" id="3.90.1670.10">
    <property type="entry name" value="FdhE-like domain"/>
    <property type="match status" value="1"/>
</dbReference>
<evidence type="ECO:0000259" key="2">
    <source>
        <dbReference type="Pfam" id="PF04216"/>
    </source>
</evidence>
<feature type="domain" description="FdhE central" evidence="3">
    <location>
        <begin position="198"/>
        <end position="234"/>
    </location>
</feature>
<evidence type="ECO:0000313" key="5">
    <source>
        <dbReference type="EMBL" id="CDO47419.1"/>
    </source>
</evidence>
<dbReference type="PANTHER" id="PTHR37689:SF1">
    <property type="entry name" value="PROTEIN FDHE"/>
    <property type="match status" value="1"/>
</dbReference>
<gene>
    <name evidence="5" type="ORF">BM1374165_01443</name>
</gene>
<dbReference type="CDD" id="cd16341">
    <property type="entry name" value="FdhE"/>
    <property type="match status" value="1"/>
</dbReference>
<organism evidence="5 6">
    <name type="scientific">Bartonella henselae</name>
    <name type="common">Rochalimaea henselae</name>
    <dbReference type="NCBI Taxonomy" id="38323"/>
    <lineage>
        <taxon>Bacteria</taxon>
        <taxon>Pseudomonadati</taxon>
        <taxon>Pseudomonadota</taxon>
        <taxon>Alphaproteobacteria</taxon>
        <taxon>Hyphomicrobiales</taxon>
        <taxon>Bartonellaceae</taxon>
        <taxon>Bartonella</taxon>
    </lineage>
</organism>
<dbReference type="Pfam" id="PF04216">
    <property type="entry name" value="FdhE_N"/>
    <property type="match status" value="1"/>
</dbReference>
<feature type="domain" description="FdhE C-terminal" evidence="4">
    <location>
        <begin position="238"/>
        <end position="314"/>
    </location>
</feature>
<evidence type="ECO:0000313" key="6">
    <source>
        <dbReference type="Proteomes" id="UP000019801"/>
    </source>
</evidence>
<dbReference type="GO" id="GO:0051604">
    <property type="term" value="P:protein maturation"/>
    <property type="evidence" value="ECO:0007669"/>
    <property type="project" value="TreeGrafter"/>
</dbReference>
<sequence>MACTLKTKASLKTKLINKNGRIHSSVFVILPDVETVFAKRTQRFMHLANKMPNKECLLFFADFCNAQQQSIEKFKDFAIPLSRFGTTSTSSCASPPPFDHSKLLSLGLYSSIVKDFLQRLSPPTLSVRAFSATRHKALKRTQQQEDQWRLWAENLLNYRLPQQQLAEHLFIIGTLQIMYSLAASQLDGQSLLPQPDNLCPACGGSHSASIIIEREPRKTIRMCSCLYCNTLWHTPQSQCTFCAATQNISTCAIENTPNDIVLETCKTCGRYCKQLNSYQNPVLDVFADDINTPTPDFLQQGSFHFKHGNFNPFLAEERR</sequence>
<proteinExistence type="predicted"/>